<dbReference type="PANTHER" id="PTHR46796">
    <property type="entry name" value="HTH-TYPE TRANSCRIPTIONAL ACTIVATOR RHAS-RELATED"/>
    <property type="match status" value="1"/>
</dbReference>
<dbReference type="SUPFAM" id="SSF46689">
    <property type="entry name" value="Homeodomain-like"/>
    <property type="match status" value="2"/>
</dbReference>
<organism evidence="5 6">
    <name type="scientific">Pedobacter rhodius</name>
    <dbReference type="NCBI Taxonomy" id="3004098"/>
    <lineage>
        <taxon>Bacteria</taxon>
        <taxon>Pseudomonadati</taxon>
        <taxon>Bacteroidota</taxon>
        <taxon>Sphingobacteriia</taxon>
        <taxon>Sphingobacteriales</taxon>
        <taxon>Sphingobacteriaceae</taxon>
        <taxon>Pedobacter</taxon>
    </lineage>
</organism>
<dbReference type="InterPro" id="IPR050204">
    <property type="entry name" value="AraC_XylS_family_regulators"/>
</dbReference>
<evidence type="ECO:0000313" key="5">
    <source>
        <dbReference type="EMBL" id="MCZ4222899.1"/>
    </source>
</evidence>
<feature type="domain" description="HTH araC/xylS-type" evidence="4">
    <location>
        <begin position="179"/>
        <end position="277"/>
    </location>
</feature>
<proteinExistence type="predicted"/>
<dbReference type="InterPro" id="IPR021725">
    <property type="entry name" value="Cdd1"/>
</dbReference>
<gene>
    <name evidence="5" type="ORF">O0931_06270</name>
</gene>
<protein>
    <submittedName>
        <fullName evidence="5">Helix-turn-helix domain-containing protein</fullName>
    </submittedName>
</protein>
<dbReference type="Gene3D" id="1.10.10.60">
    <property type="entry name" value="Homeodomain-like"/>
    <property type="match status" value="2"/>
</dbReference>
<evidence type="ECO:0000313" key="6">
    <source>
        <dbReference type="Proteomes" id="UP001144341"/>
    </source>
</evidence>
<keyword evidence="6" id="KW-1185">Reference proteome</keyword>
<keyword evidence="2" id="KW-0238">DNA-binding</keyword>
<dbReference type="RefSeq" id="WP_269414701.1">
    <property type="nucleotide sequence ID" value="NZ_JAPWGL010000002.1"/>
</dbReference>
<dbReference type="InterPro" id="IPR018060">
    <property type="entry name" value="HTH_AraC"/>
</dbReference>
<name>A0ABT4KVN1_9SPHI</name>
<sequence>MTKEELNPLGLTPAEVKKLRALKIKKREIHLHKIDVLQKLLDISKIRAMELFALSEFQSLPSIGIRFAHDLIGMGYYSLNELKRKDGAKLTNQYELQKGVWVDPCVEDQFRLVVHFANHPDSKLNWWNFTPERKAFREQDGYPSTRPKKPWFELPQYQTSKQIPATHEATQKDLHKKLKRALAYMTKHPEKKITVAQLADVAHLSQYHFIRCFRSAYELTPLQYLTRIRLKQASLLLKKSDANIGNIVPQCGFENESAFIRLFKKEFRMTPIAYRKAFGKKKAPSGASLAAR</sequence>
<dbReference type="PROSITE" id="PS01124">
    <property type="entry name" value="HTH_ARAC_FAMILY_2"/>
    <property type="match status" value="1"/>
</dbReference>
<dbReference type="InterPro" id="IPR009057">
    <property type="entry name" value="Homeodomain-like_sf"/>
</dbReference>
<dbReference type="Proteomes" id="UP001144341">
    <property type="component" value="Unassembled WGS sequence"/>
</dbReference>
<evidence type="ECO:0000256" key="3">
    <source>
        <dbReference type="ARBA" id="ARBA00023163"/>
    </source>
</evidence>
<dbReference type="Pfam" id="PF12833">
    <property type="entry name" value="HTH_18"/>
    <property type="match status" value="1"/>
</dbReference>
<reference evidence="5" key="1">
    <citation type="submission" date="2022-12" db="EMBL/GenBank/DDBJ databases">
        <title>Genome sequence of SJ11.</title>
        <authorList>
            <person name="Woo H."/>
        </authorList>
    </citation>
    <scope>NUCLEOTIDE SEQUENCE</scope>
    <source>
        <strain evidence="5">SJ11</strain>
    </source>
</reference>
<dbReference type="Pfam" id="PF11731">
    <property type="entry name" value="Cdd1"/>
    <property type="match status" value="1"/>
</dbReference>
<keyword evidence="1" id="KW-0805">Transcription regulation</keyword>
<comment type="caution">
    <text evidence="5">The sequence shown here is derived from an EMBL/GenBank/DDBJ whole genome shotgun (WGS) entry which is preliminary data.</text>
</comment>
<dbReference type="SMART" id="SM00342">
    <property type="entry name" value="HTH_ARAC"/>
    <property type="match status" value="1"/>
</dbReference>
<dbReference type="EMBL" id="JAPWGL010000002">
    <property type="protein sequence ID" value="MCZ4222899.1"/>
    <property type="molecule type" value="Genomic_DNA"/>
</dbReference>
<evidence type="ECO:0000256" key="1">
    <source>
        <dbReference type="ARBA" id="ARBA00023015"/>
    </source>
</evidence>
<dbReference type="PANTHER" id="PTHR46796:SF13">
    <property type="entry name" value="HTH-TYPE TRANSCRIPTIONAL ACTIVATOR RHAS"/>
    <property type="match status" value="1"/>
</dbReference>
<evidence type="ECO:0000256" key="2">
    <source>
        <dbReference type="ARBA" id="ARBA00023125"/>
    </source>
</evidence>
<evidence type="ECO:0000259" key="4">
    <source>
        <dbReference type="PROSITE" id="PS01124"/>
    </source>
</evidence>
<keyword evidence="3" id="KW-0804">Transcription</keyword>
<accession>A0ABT4KVN1</accession>